<feature type="compositionally biased region" description="Low complexity" evidence="1">
    <location>
        <begin position="296"/>
        <end position="309"/>
    </location>
</feature>
<sequence length="704" mass="74495">MASLGLPLTRPRNTISSDSRNIFVIFSLSVENGQTDVDGLMRSVRESLDDVCQHGANSQEGTKRLPTCVAFCFLAPPIDLARVLSQRTRGGVHGWMPVAEALEVSGTLTAQLYDQHLTQDQAVEKANNENSATLNADGTLEHTHMETSSHQLAQRGAKLLSAVPHDSPLDIVWASNCSPNMSTPTPDVLLAYSMLKTARARHGGLLKLCITTPPRCAPGFQQLADALGGHIFAPRKRVSEKCKGHNRSLVGDPASEPSQAHTSEAHPLLDVALCWRGTLSICSADERLLPSSASSAPQGRPPTARAAAAAPPEMLLQGLALSLLPQVALAAAGAARAGSGVGQSERRPQQELDAAACVASGAFLDRDAPKDRGKEVEEPSTRPASCLQVLEAVPLDMFPHSLLHGGVLYRLHTEPGTGATSEQLRATSSFLASWAAGSSSAALPRVALVARLTRHPASGTADSTLDEEGPALLLFPAGSSIHACPIASRAESQGLARFCAPEPLVPGSKRKRVLADADKETLMRHLAALPTFSQASSGSPLRAPAAPQLEGHGDLRALQQQAVALAWQGAGSPASDEPQPGTSGGAQTCMEKEMDRWLAWSSKGGARGRTLYTTTEMRLLNAMRHREQHAFKANPLALDVFGADVPPAKRRVKKHTAYELAELEKAVRVDKRCRGAGLVQKRAGAGADAGPVAQYISSRRLGCE</sequence>
<evidence type="ECO:0000256" key="1">
    <source>
        <dbReference type="SAM" id="MobiDB-lite"/>
    </source>
</evidence>
<gene>
    <name evidence="2" type="ORF">CYMTET_28782</name>
</gene>
<dbReference type="AlphaFoldDB" id="A0AAE0FM53"/>
<feature type="region of interest" description="Disordered" evidence="1">
    <location>
        <begin position="567"/>
        <end position="587"/>
    </location>
</feature>
<accession>A0AAE0FM53</accession>
<evidence type="ECO:0000313" key="2">
    <source>
        <dbReference type="EMBL" id="KAK3262357.1"/>
    </source>
</evidence>
<evidence type="ECO:0000313" key="3">
    <source>
        <dbReference type="Proteomes" id="UP001190700"/>
    </source>
</evidence>
<organism evidence="2 3">
    <name type="scientific">Cymbomonas tetramitiformis</name>
    <dbReference type="NCBI Taxonomy" id="36881"/>
    <lineage>
        <taxon>Eukaryota</taxon>
        <taxon>Viridiplantae</taxon>
        <taxon>Chlorophyta</taxon>
        <taxon>Pyramimonadophyceae</taxon>
        <taxon>Pyramimonadales</taxon>
        <taxon>Pyramimonadaceae</taxon>
        <taxon>Cymbomonas</taxon>
    </lineage>
</organism>
<name>A0AAE0FM53_9CHLO</name>
<reference evidence="2 3" key="1">
    <citation type="journal article" date="2015" name="Genome Biol. Evol.">
        <title>Comparative Genomics of a Bacterivorous Green Alga Reveals Evolutionary Causalities and Consequences of Phago-Mixotrophic Mode of Nutrition.</title>
        <authorList>
            <person name="Burns J.A."/>
            <person name="Paasch A."/>
            <person name="Narechania A."/>
            <person name="Kim E."/>
        </authorList>
    </citation>
    <scope>NUCLEOTIDE SEQUENCE [LARGE SCALE GENOMIC DNA]</scope>
    <source>
        <strain evidence="2 3">PLY_AMNH</strain>
    </source>
</reference>
<dbReference type="EMBL" id="LGRX02016264">
    <property type="protein sequence ID" value="KAK3262357.1"/>
    <property type="molecule type" value="Genomic_DNA"/>
</dbReference>
<protein>
    <submittedName>
        <fullName evidence="2">Uncharacterized protein</fullName>
    </submittedName>
</protein>
<feature type="region of interest" description="Disordered" evidence="1">
    <location>
        <begin position="290"/>
        <end position="309"/>
    </location>
</feature>
<comment type="caution">
    <text evidence="2">The sequence shown here is derived from an EMBL/GenBank/DDBJ whole genome shotgun (WGS) entry which is preliminary data.</text>
</comment>
<keyword evidence="3" id="KW-1185">Reference proteome</keyword>
<feature type="region of interest" description="Disordered" evidence="1">
    <location>
        <begin position="243"/>
        <end position="262"/>
    </location>
</feature>
<dbReference type="Proteomes" id="UP001190700">
    <property type="component" value="Unassembled WGS sequence"/>
</dbReference>
<proteinExistence type="predicted"/>